<sequence length="46" mass="4813">MGLCQMGEIAVEDKPPGPVQGCEPFQEEPAEQPGEHAHGQEEAGPA</sequence>
<dbReference type="Proteomes" id="UP000199468">
    <property type="component" value="Unassembled WGS sequence"/>
</dbReference>
<accession>A0ABY0NZJ9</accession>
<feature type="region of interest" description="Disordered" evidence="1">
    <location>
        <begin position="1"/>
        <end position="46"/>
    </location>
</feature>
<gene>
    <name evidence="2" type="ORF">SAMN05421844_10419</name>
</gene>
<keyword evidence="3" id="KW-1185">Reference proteome</keyword>
<reference evidence="2 3" key="1">
    <citation type="submission" date="2016-10" db="EMBL/GenBank/DDBJ databases">
        <authorList>
            <person name="Varghese N."/>
            <person name="Submissions S."/>
        </authorList>
    </citation>
    <scope>NUCLEOTIDE SEQUENCE [LARGE SCALE GENOMIC DNA]</scope>
    <source>
        <strain evidence="2 3">DSM 26672</strain>
    </source>
</reference>
<evidence type="ECO:0000313" key="2">
    <source>
        <dbReference type="EMBL" id="SDG43847.1"/>
    </source>
</evidence>
<evidence type="ECO:0000313" key="3">
    <source>
        <dbReference type="Proteomes" id="UP000199468"/>
    </source>
</evidence>
<proteinExistence type="predicted"/>
<name>A0ABY0NZJ9_9HYPH</name>
<dbReference type="EMBL" id="FNBZ01000004">
    <property type="protein sequence ID" value="SDG43847.1"/>
    <property type="molecule type" value="Genomic_DNA"/>
</dbReference>
<feature type="compositionally biased region" description="Basic and acidic residues" evidence="1">
    <location>
        <begin position="33"/>
        <end position="46"/>
    </location>
</feature>
<protein>
    <submittedName>
        <fullName evidence="2">Uncharacterized protein</fullName>
    </submittedName>
</protein>
<organism evidence="2 3">
    <name type="scientific">Bosea robiniae</name>
    <dbReference type="NCBI Taxonomy" id="1036780"/>
    <lineage>
        <taxon>Bacteria</taxon>
        <taxon>Pseudomonadati</taxon>
        <taxon>Pseudomonadota</taxon>
        <taxon>Alphaproteobacteria</taxon>
        <taxon>Hyphomicrobiales</taxon>
        <taxon>Boseaceae</taxon>
        <taxon>Bosea</taxon>
    </lineage>
</organism>
<comment type="caution">
    <text evidence="2">The sequence shown here is derived from an EMBL/GenBank/DDBJ whole genome shotgun (WGS) entry which is preliminary data.</text>
</comment>
<evidence type="ECO:0000256" key="1">
    <source>
        <dbReference type="SAM" id="MobiDB-lite"/>
    </source>
</evidence>